<sequence>MAAATATVTFSPSPPSFLNSHIPRGHRPASTTTIAFARRFRGVKPSPDRSRGKVDQVAHPDDGFGALEAELWRLRRLVELKIHRLGTEADAAYRDLRSAVREVSGDRVVLTFRRSSLRYLTGALLFLLACAIAARLLLGMVLRAWQRRGLRRGLWGEGGRAVVRRRDRSLGGKEVVVAVSSPPKEAARTSRVAEPAKEVWRGYSQAKLPDWWPNVGATVMEPGPEMEKWARMANRLVRGDAAVASCFLTPLAITDQEKTRIMICNPVVVDEAPLISLNKLRQLCKISGVKVCFDTENARDSFYRAAVNFVLDDCSRAAKDIGAAKLNGEDPRDFLAGLASNIGLDKFRAATLVCASVATRTRTCFLQCWALEIQGKRPEALDELVKICRIHYIFPPEDNSAEMEMVAAGLEKNLHVAERVHLLYLYRSVCTAGNLKTAAQALGLVKAAEHAAEMEATVVVAAAVEAEEEEAAAAAASTPQRSGRKRPRAIGSGRYRSVSRWEPEPPEDPLLLGQETHTATGTLFSSSDDSGGHCSGQA</sequence>
<dbReference type="ExpressionAtlas" id="A0A1D6FR51">
    <property type="expression patterns" value="baseline and differential"/>
</dbReference>
<gene>
    <name evidence="3" type="ORF">ZEAMMB73_Zm00001d010456</name>
</gene>
<dbReference type="FunCoup" id="A0A1D6FR51">
    <property type="interactions" value="240"/>
</dbReference>
<feature type="region of interest" description="Disordered" evidence="1">
    <location>
        <begin position="471"/>
        <end position="538"/>
    </location>
</feature>
<evidence type="ECO:0000256" key="2">
    <source>
        <dbReference type="SAM" id="Phobius"/>
    </source>
</evidence>
<dbReference type="InParanoid" id="A0A1D6FR51"/>
<organism evidence="3">
    <name type="scientific">Zea mays</name>
    <name type="common">Maize</name>
    <dbReference type="NCBI Taxonomy" id="4577"/>
    <lineage>
        <taxon>Eukaryota</taxon>
        <taxon>Viridiplantae</taxon>
        <taxon>Streptophyta</taxon>
        <taxon>Embryophyta</taxon>
        <taxon>Tracheophyta</taxon>
        <taxon>Spermatophyta</taxon>
        <taxon>Magnoliopsida</taxon>
        <taxon>Liliopsida</taxon>
        <taxon>Poales</taxon>
        <taxon>Poaceae</taxon>
        <taxon>PACMAD clade</taxon>
        <taxon>Panicoideae</taxon>
        <taxon>Andropogonodae</taxon>
        <taxon>Andropogoneae</taxon>
        <taxon>Tripsacinae</taxon>
        <taxon>Zea</taxon>
    </lineage>
</organism>
<name>A0A1D6FR51_MAIZE</name>
<dbReference type="IntAct" id="A0A1D6FR51">
    <property type="interactions" value="1"/>
</dbReference>
<dbReference type="AlphaFoldDB" id="A0A1D6FR51"/>
<feature type="compositionally biased region" description="Polar residues" evidence="1">
    <location>
        <begin position="515"/>
        <end position="524"/>
    </location>
</feature>
<protein>
    <submittedName>
        <fullName evidence="3">Uncharacterized protein</fullName>
    </submittedName>
</protein>
<keyword evidence="2" id="KW-1133">Transmembrane helix</keyword>
<dbReference type="OMA" id="YQRMANR"/>
<feature type="transmembrane region" description="Helical" evidence="2">
    <location>
        <begin position="119"/>
        <end position="142"/>
    </location>
</feature>
<keyword evidence="2" id="KW-0812">Transmembrane</keyword>
<keyword evidence="2" id="KW-0472">Membrane</keyword>
<proteinExistence type="predicted"/>
<evidence type="ECO:0000256" key="1">
    <source>
        <dbReference type="SAM" id="MobiDB-lite"/>
    </source>
</evidence>
<dbReference type="PANTHER" id="PTHR35830">
    <property type="entry name" value="OS05G0299200 PROTEIN"/>
    <property type="match status" value="1"/>
</dbReference>
<dbReference type="PANTHER" id="PTHR35830:SF1">
    <property type="entry name" value="OS05G0299200 PROTEIN"/>
    <property type="match status" value="1"/>
</dbReference>
<evidence type="ECO:0000313" key="3">
    <source>
        <dbReference type="EMBL" id="AQK94090.1"/>
    </source>
</evidence>
<reference evidence="3" key="1">
    <citation type="submission" date="2015-12" db="EMBL/GenBank/DDBJ databases">
        <title>Update maize B73 reference genome by single molecule sequencing technologies.</title>
        <authorList>
            <consortium name="Maize Genome Sequencing Project"/>
            <person name="Ware D."/>
        </authorList>
    </citation>
    <scope>NUCLEOTIDE SEQUENCE</scope>
    <source>
        <tissue evidence="3">Seedling</tissue>
    </source>
</reference>
<accession>A0A1D6FR51</accession>
<dbReference type="EMBL" id="CM000784">
    <property type="protein sequence ID" value="AQK94090.1"/>
    <property type="molecule type" value="Genomic_DNA"/>
</dbReference>